<dbReference type="Proteomes" id="UP000317093">
    <property type="component" value="Chromosome"/>
</dbReference>
<sequence length="153" mass="16522">MAESQTTAAPKTSPPQNLNDSSLTASKIVEEASLASGRCVTIRTQGDKDHLEVIAPNGAVEVTIDLTQQGPMIRLSGAHLQLESLDQLTLKADDVNLLARKAIRMRSEVLDVETSQDLQLYSDNTAKLLSRETYLRAADEICMNAGMIVSQGP</sequence>
<dbReference type="AlphaFoldDB" id="A0A518B4I4"/>
<organism evidence="2 3">
    <name type="scientific">Kolteria novifilia</name>
    <dbReference type="NCBI Taxonomy" id="2527975"/>
    <lineage>
        <taxon>Bacteria</taxon>
        <taxon>Pseudomonadati</taxon>
        <taxon>Planctomycetota</taxon>
        <taxon>Planctomycetia</taxon>
        <taxon>Kolteriales</taxon>
        <taxon>Kolteriaceae</taxon>
        <taxon>Kolteria</taxon>
    </lineage>
</organism>
<proteinExistence type="predicted"/>
<dbReference type="KEGG" id="knv:Pan216_27640"/>
<reference evidence="2 3" key="1">
    <citation type="submission" date="2019-02" db="EMBL/GenBank/DDBJ databases">
        <title>Deep-cultivation of Planctomycetes and their phenomic and genomic characterization uncovers novel biology.</title>
        <authorList>
            <person name="Wiegand S."/>
            <person name="Jogler M."/>
            <person name="Boedeker C."/>
            <person name="Pinto D."/>
            <person name="Vollmers J."/>
            <person name="Rivas-Marin E."/>
            <person name="Kohn T."/>
            <person name="Peeters S.H."/>
            <person name="Heuer A."/>
            <person name="Rast P."/>
            <person name="Oberbeckmann S."/>
            <person name="Bunk B."/>
            <person name="Jeske O."/>
            <person name="Meyerdierks A."/>
            <person name="Storesund J.E."/>
            <person name="Kallscheuer N."/>
            <person name="Luecker S."/>
            <person name="Lage O.M."/>
            <person name="Pohl T."/>
            <person name="Merkel B.J."/>
            <person name="Hornburger P."/>
            <person name="Mueller R.-W."/>
            <person name="Bruemmer F."/>
            <person name="Labrenz M."/>
            <person name="Spormann A.M."/>
            <person name="Op den Camp H."/>
            <person name="Overmann J."/>
            <person name="Amann R."/>
            <person name="Jetten M.S.M."/>
            <person name="Mascher T."/>
            <person name="Medema M.H."/>
            <person name="Devos D.P."/>
            <person name="Kaster A.-K."/>
            <person name="Ovreas L."/>
            <person name="Rohde M."/>
            <person name="Galperin M.Y."/>
            <person name="Jogler C."/>
        </authorList>
    </citation>
    <scope>NUCLEOTIDE SEQUENCE [LARGE SCALE GENOMIC DNA]</scope>
    <source>
        <strain evidence="2 3">Pan216</strain>
    </source>
</reference>
<protein>
    <recommendedName>
        <fullName evidence="4">DUF3540 domain-containing protein</fullName>
    </recommendedName>
</protein>
<evidence type="ECO:0000313" key="3">
    <source>
        <dbReference type="Proteomes" id="UP000317093"/>
    </source>
</evidence>
<accession>A0A518B4I4</accession>
<evidence type="ECO:0000256" key="1">
    <source>
        <dbReference type="SAM" id="MobiDB-lite"/>
    </source>
</evidence>
<gene>
    <name evidence="2" type="ORF">Pan216_27640</name>
</gene>
<name>A0A518B4I4_9BACT</name>
<evidence type="ECO:0008006" key="4">
    <source>
        <dbReference type="Google" id="ProtNLM"/>
    </source>
</evidence>
<evidence type="ECO:0000313" key="2">
    <source>
        <dbReference type="EMBL" id="QDU61899.1"/>
    </source>
</evidence>
<feature type="region of interest" description="Disordered" evidence="1">
    <location>
        <begin position="1"/>
        <end position="23"/>
    </location>
</feature>
<keyword evidence="3" id="KW-1185">Reference proteome</keyword>
<dbReference type="EMBL" id="CP036279">
    <property type="protein sequence ID" value="QDU61899.1"/>
    <property type="molecule type" value="Genomic_DNA"/>
</dbReference>
<dbReference type="RefSeq" id="WP_145258433.1">
    <property type="nucleotide sequence ID" value="NZ_CP036279.1"/>
</dbReference>